<protein>
    <submittedName>
        <fullName evidence="1">Uncharacterized protein</fullName>
    </submittedName>
</protein>
<keyword evidence="2" id="KW-1185">Reference proteome</keyword>
<comment type="caution">
    <text evidence="1">The sequence shown here is derived from an EMBL/GenBank/DDBJ whole genome shotgun (WGS) entry which is preliminary data.</text>
</comment>
<evidence type="ECO:0000313" key="1">
    <source>
        <dbReference type="EMBL" id="KAI3371554.1"/>
    </source>
</evidence>
<proteinExistence type="predicted"/>
<evidence type="ECO:0000313" key="2">
    <source>
        <dbReference type="Proteomes" id="UP000831701"/>
    </source>
</evidence>
<accession>A0ACB8WUR5</accession>
<name>A0ACB8WUR5_9TELE</name>
<dbReference type="Proteomes" id="UP000831701">
    <property type="component" value="Chromosome 6"/>
</dbReference>
<organism evidence="1 2">
    <name type="scientific">Scortum barcoo</name>
    <name type="common">barcoo grunter</name>
    <dbReference type="NCBI Taxonomy" id="214431"/>
    <lineage>
        <taxon>Eukaryota</taxon>
        <taxon>Metazoa</taxon>
        <taxon>Chordata</taxon>
        <taxon>Craniata</taxon>
        <taxon>Vertebrata</taxon>
        <taxon>Euteleostomi</taxon>
        <taxon>Actinopterygii</taxon>
        <taxon>Neopterygii</taxon>
        <taxon>Teleostei</taxon>
        <taxon>Neoteleostei</taxon>
        <taxon>Acanthomorphata</taxon>
        <taxon>Eupercaria</taxon>
        <taxon>Centrarchiformes</taxon>
        <taxon>Terapontoidei</taxon>
        <taxon>Terapontidae</taxon>
        <taxon>Scortum</taxon>
    </lineage>
</organism>
<dbReference type="EMBL" id="CM041536">
    <property type="protein sequence ID" value="KAI3371554.1"/>
    <property type="molecule type" value="Genomic_DNA"/>
</dbReference>
<sequence>MDPADQEPRSAPVQQAVTQQGILLGQHDANIRALISANQTLAQQVASLSAQLASLQAPAAPTDQRNQPETGDDQQRDLQAVPPEPFSGVSSQCKGFIFQCKLFFQLKSISFSNDFFQDSLYDSPSPAFLEEFRRVFESPATPFCASSRLFTITQDRRSVADYTLEFRTLAAEVDWTEDALCATFYNGLREYIKDELACSGGACRLGGANKINSGNIDSLLYRLGRRERLGPAPVSPEIPNSPLGTASKFCKSGS</sequence>
<gene>
    <name evidence="1" type="ORF">L3Q82_023588</name>
</gene>
<reference evidence="1" key="1">
    <citation type="submission" date="2022-04" db="EMBL/GenBank/DDBJ databases">
        <title>Jade perch genome.</title>
        <authorList>
            <person name="Chao B."/>
        </authorList>
    </citation>
    <scope>NUCLEOTIDE SEQUENCE</scope>
    <source>
        <strain evidence="1">CB-2022</strain>
    </source>
</reference>